<feature type="compositionally biased region" description="Basic residues" evidence="1">
    <location>
        <begin position="43"/>
        <end position="63"/>
    </location>
</feature>
<evidence type="ECO:0000256" key="1">
    <source>
        <dbReference type="SAM" id="MobiDB-lite"/>
    </source>
</evidence>
<reference evidence="2" key="1">
    <citation type="submission" date="2014-12" db="EMBL/GenBank/DDBJ databases">
        <title>Insight into the proteome of Arion vulgaris.</title>
        <authorList>
            <person name="Aradska J."/>
            <person name="Bulat T."/>
            <person name="Smidak R."/>
            <person name="Sarate P."/>
            <person name="Gangsoo J."/>
            <person name="Sialana F."/>
            <person name="Bilban M."/>
            <person name="Lubec G."/>
        </authorList>
    </citation>
    <scope>NUCLEOTIDE SEQUENCE</scope>
    <source>
        <tissue evidence="2">Skin</tissue>
    </source>
</reference>
<dbReference type="AlphaFoldDB" id="A0A0B6YLQ2"/>
<evidence type="ECO:0000313" key="2">
    <source>
        <dbReference type="EMBL" id="CEK56405.1"/>
    </source>
</evidence>
<proteinExistence type="predicted"/>
<organism evidence="2">
    <name type="scientific">Arion vulgaris</name>
    <dbReference type="NCBI Taxonomy" id="1028688"/>
    <lineage>
        <taxon>Eukaryota</taxon>
        <taxon>Metazoa</taxon>
        <taxon>Spiralia</taxon>
        <taxon>Lophotrochozoa</taxon>
        <taxon>Mollusca</taxon>
        <taxon>Gastropoda</taxon>
        <taxon>Heterobranchia</taxon>
        <taxon>Euthyneura</taxon>
        <taxon>Panpulmonata</taxon>
        <taxon>Eupulmonata</taxon>
        <taxon>Stylommatophora</taxon>
        <taxon>Helicina</taxon>
        <taxon>Arionoidea</taxon>
        <taxon>Arionidae</taxon>
        <taxon>Arion</taxon>
    </lineage>
</organism>
<gene>
    <name evidence="2" type="primary">ORF27565</name>
</gene>
<feature type="region of interest" description="Disordered" evidence="1">
    <location>
        <begin position="1"/>
        <end position="63"/>
    </location>
</feature>
<protein>
    <submittedName>
        <fullName evidence="2">Uncharacterized protein</fullName>
    </submittedName>
</protein>
<name>A0A0B6YLQ2_9EUPU</name>
<feature type="non-terminal residue" evidence="2">
    <location>
        <position position="1"/>
    </location>
</feature>
<accession>A0A0B6YLQ2</accession>
<sequence length="63" mass="7749">IIRKAGLQANISQKCHSRDPTMPEFYWSNARKRSRRNLSDKKVRLKKKRKYQKRFQKKKQNNM</sequence>
<dbReference type="EMBL" id="HACG01009540">
    <property type="protein sequence ID" value="CEK56405.1"/>
    <property type="molecule type" value="Transcribed_RNA"/>
</dbReference>